<dbReference type="PROSITE" id="PS50127">
    <property type="entry name" value="UBC_2"/>
    <property type="match status" value="1"/>
</dbReference>
<dbReference type="GO" id="GO:0016740">
    <property type="term" value="F:transferase activity"/>
    <property type="evidence" value="ECO:0007669"/>
    <property type="project" value="UniProtKB-KW"/>
</dbReference>
<dbReference type="OrthoDB" id="19692at2759"/>
<dbReference type="InterPro" id="IPR016135">
    <property type="entry name" value="UBQ-conjugating_enzyme/RWD"/>
</dbReference>
<dbReference type="PROSITE" id="PS00183">
    <property type="entry name" value="UBC_1"/>
    <property type="match status" value="1"/>
</dbReference>
<evidence type="ECO:0000259" key="5">
    <source>
        <dbReference type="PROSITE" id="PS50127"/>
    </source>
</evidence>
<evidence type="ECO:0000313" key="7">
    <source>
        <dbReference type="Proteomes" id="UP000315496"/>
    </source>
</evidence>
<keyword evidence="1" id="KW-0808">Transferase</keyword>
<evidence type="ECO:0000256" key="1">
    <source>
        <dbReference type="ARBA" id="ARBA00022679"/>
    </source>
</evidence>
<keyword evidence="4" id="KW-0067">ATP-binding</keyword>
<dbReference type="SUPFAM" id="SSF54495">
    <property type="entry name" value="UBC-like"/>
    <property type="match status" value="1"/>
</dbReference>
<evidence type="ECO:0000256" key="3">
    <source>
        <dbReference type="PROSITE-ProRule" id="PRU10133"/>
    </source>
</evidence>
<keyword evidence="7" id="KW-1185">Reference proteome</keyword>
<evidence type="ECO:0000256" key="4">
    <source>
        <dbReference type="RuleBase" id="RU362109"/>
    </source>
</evidence>
<feature type="domain" description="UBC core" evidence="5">
    <location>
        <begin position="4"/>
        <end position="150"/>
    </location>
</feature>
<reference evidence="6 7" key="1">
    <citation type="submission" date="2019-05" db="EMBL/GenBank/DDBJ databases">
        <title>The compact genome of Giardia muris reveals important steps in the evolution of intestinal protozoan parasites.</title>
        <authorList>
            <person name="Xu F."/>
            <person name="Jimenez-Gonzalez A."/>
            <person name="Einarsson E."/>
            <person name="Astvaldsson A."/>
            <person name="Peirasmaki D."/>
            <person name="Eckmann L."/>
            <person name="Andersson J.O."/>
            <person name="Svard S.G."/>
            <person name="Jerlstrom-Hultqvist J."/>
        </authorList>
    </citation>
    <scope>NUCLEOTIDE SEQUENCE [LARGE SCALE GENOMIC DNA]</scope>
    <source>
        <strain evidence="6 7">Roberts-Thomson</strain>
    </source>
</reference>
<evidence type="ECO:0000256" key="2">
    <source>
        <dbReference type="ARBA" id="ARBA00022786"/>
    </source>
</evidence>
<dbReference type="FunFam" id="3.10.110.10:FF:000090">
    <property type="entry name" value="Ubiquitin-conjugating enzyme E2-17 kDa"/>
    <property type="match status" value="1"/>
</dbReference>
<evidence type="ECO:0000313" key="6">
    <source>
        <dbReference type="EMBL" id="TNJ29500.1"/>
    </source>
</evidence>
<dbReference type="InterPro" id="IPR000608">
    <property type="entry name" value="UBC"/>
</dbReference>
<accession>A0A4Z1SUZ2</accession>
<dbReference type="InterPro" id="IPR050113">
    <property type="entry name" value="Ub_conjugating_enzyme"/>
</dbReference>
<protein>
    <submittedName>
        <fullName evidence="6">Ubiquitin-conjugating enzyme E2 (E3-independent)</fullName>
    </submittedName>
</protein>
<gene>
    <name evidence="6" type="ORF">GMRT_10207</name>
</gene>
<sequence>MASISQRRLFLDYQTLVESPPDNIIASPYKDDIYTWAAIIIGPADTPWDGAIIKIHLRFTIEYPNKPPTLRVLTRLFHPNIYNDGRICLDLLADKWSPALGVSSILLSVQSLLTDPNPLSPANSEAATLYVNDRHAYNLRVSACARQSWEEAVEPPYSDLLHEVLDEAEGDDEEGKKT</sequence>
<dbReference type="PANTHER" id="PTHR24067">
    <property type="entry name" value="UBIQUITIN-CONJUGATING ENZYME E2"/>
    <property type="match status" value="1"/>
</dbReference>
<dbReference type="InterPro" id="IPR023313">
    <property type="entry name" value="UBQ-conjugating_AS"/>
</dbReference>
<dbReference type="EMBL" id="VDLU01000001">
    <property type="protein sequence ID" value="TNJ29500.1"/>
    <property type="molecule type" value="Genomic_DNA"/>
</dbReference>
<comment type="caution">
    <text evidence="6">The sequence shown here is derived from an EMBL/GenBank/DDBJ whole genome shotgun (WGS) entry which is preliminary data.</text>
</comment>
<dbReference type="Pfam" id="PF00179">
    <property type="entry name" value="UQ_con"/>
    <property type="match status" value="1"/>
</dbReference>
<organism evidence="6 7">
    <name type="scientific">Giardia muris</name>
    <dbReference type="NCBI Taxonomy" id="5742"/>
    <lineage>
        <taxon>Eukaryota</taxon>
        <taxon>Metamonada</taxon>
        <taxon>Diplomonadida</taxon>
        <taxon>Hexamitidae</taxon>
        <taxon>Giardiinae</taxon>
        <taxon>Giardia</taxon>
    </lineage>
</organism>
<dbReference type="SMART" id="SM00212">
    <property type="entry name" value="UBCc"/>
    <property type="match status" value="1"/>
</dbReference>
<dbReference type="AlphaFoldDB" id="A0A4Z1SUZ2"/>
<dbReference type="Proteomes" id="UP000315496">
    <property type="component" value="Chromosome 1"/>
</dbReference>
<keyword evidence="4" id="KW-0547">Nucleotide-binding</keyword>
<name>A0A4Z1SUZ2_GIAMU</name>
<comment type="similarity">
    <text evidence="4">Belongs to the ubiquitin-conjugating enzyme family.</text>
</comment>
<dbReference type="GO" id="GO:0005524">
    <property type="term" value="F:ATP binding"/>
    <property type="evidence" value="ECO:0007669"/>
    <property type="project" value="UniProtKB-UniRule"/>
</dbReference>
<keyword evidence="2 4" id="KW-0833">Ubl conjugation pathway</keyword>
<proteinExistence type="inferred from homology"/>
<dbReference type="CDD" id="cd23790">
    <property type="entry name" value="UBCc_UBE2A_2B"/>
    <property type="match status" value="1"/>
</dbReference>
<dbReference type="VEuPathDB" id="GiardiaDB:GMRT_10207"/>
<dbReference type="Gene3D" id="3.10.110.10">
    <property type="entry name" value="Ubiquitin Conjugating Enzyme"/>
    <property type="match status" value="1"/>
</dbReference>
<feature type="active site" description="Glycyl thioester intermediate" evidence="3">
    <location>
        <position position="88"/>
    </location>
</feature>